<dbReference type="InterPro" id="IPR025338">
    <property type="entry name" value="DUF4244"/>
</dbReference>
<evidence type="ECO:0000256" key="1">
    <source>
        <dbReference type="SAM" id="MobiDB-lite"/>
    </source>
</evidence>
<evidence type="ECO:0000313" key="4">
    <source>
        <dbReference type="Proteomes" id="UP000637788"/>
    </source>
</evidence>
<evidence type="ECO:0008006" key="5">
    <source>
        <dbReference type="Google" id="ProtNLM"/>
    </source>
</evidence>
<name>A0A917VJI4_9ACTN</name>
<dbReference type="EMBL" id="BMPQ01000018">
    <property type="protein sequence ID" value="GGK90467.1"/>
    <property type="molecule type" value="Genomic_DNA"/>
</dbReference>
<feature type="transmembrane region" description="Helical" evidence="2">
    <location>
        <begin position="77"/>
        <end position="95"/>
    </location>
</feature>
<keyword evidence="2" id="KW-0472">Membrane</keyword>
<sequence length="116" mass="12493">MNGTGPAGLDEVNESNSSNESTERIYTGVRMSKAMRVRVRAGRVQALMGRAWELPTAWAVRRTSAARRDAGMVTSEYAMGLIAAVGFAALLYEVLTSGQVKGALQDIVERALNGQF</sequence>
<keyword evidence="2" id="KW-1133">Transmembrane helix</keyword>
<keyword evidence="2" id="KW-0812">Transmembrane</keyword>
<evidence type="ECO:0000256" key="2">
    <source>
        <dbReference type="SAM" id="Phobius"/>
    </source>
</evidence>
<reference evidence="3" key="1">
    <citation type="journal article" date="2014" name="Int. J. Syst. Evol. Microbiol.">
        <title>Complete genome sequence of Corynebacterium casei LMG S-19264T (=DSM 44701T), isolated from a smear-ripened cheese.</title>
        <authorList>
            <consortium name="US DOE Joint Genome Institute (JGI-PGF)"/>
            <person name="Walter F."/>
            <person name="Albersmeier A."/>
            <person name="Kalinowski J."/>
            <person name="Ruckert C."/>
        </authorList>
    </citation>
    <scope>NUCLEOTIDE SEQUENCE</scope>
    <source>
        <strain evidence="3">JCM 3035</strain>
    </source>
</reference>
<proteinExistence type="predicted"/>
<protein>
    <recommendedName>
        <fullName evidence="5">DUF4244 domain-containing protein</fullName>
    </recommendedName>
</protein>
<feature type="region of interest" description="Disordered" evidence="1">
    <location>
        <begin position="1"/>
        <end position="23"/>
    </location>
</feature>
<evidence type="ECO:0000313" key="3">
    <source>
        <dbReference type="EMBL" id="GGK90467.1"/>
    </source>
</evidence>
<organism evidence="3 4">
    <name type="scientific">Streptomyces flaveus</name>
    <dbReference type="NCBI Taxonomy" id="66370"/>
    <lineage>
        <taxon>Bacteria</taxon>
        <taxon>Bacillati</taxon>
        <taxon>Actinomycetota</taxon>
        <taxon>Actinomycetes</taxon>
        <taxon>Kitasatosporales</taxon>
        <taxon>Streptomycetaceae</taxon>
        <taxon>Streptomyces</taxon>
        <taxon>Streptomyces aurantiacus group</taxon>
    </lineage>
</organism>
<dbReference type="Proteomes" id="UP000637788">
    <property type="component" value="Unassembled WGS sequence"/>
</dbReference>
<gene>
    <name evidence="3" type="ORF">GCM10010094_59370</name>
</gene>
<keyword evidence="4" id="KW-1185">Reference proteome</keyword>
<reference evidence="3" key="2">
    <citation type="submission" date="2020-09" db="EMBL/GenBank/DDBJ databases">
        <authorList>
            <person name="Sun Q."/>
            <person name="Ohkuma M."/>
        </authorList>
    </citation>
    <scope>NUCLEOTIDE SEQUENCE</scope>
    <source>
        <strain evidence="3">JCM 3035</strain>
    </source>
</reference>
<accession>A0A917VJI4</accession>
<comment type="caution">
    <text evidence="3">The sequence shown here is derived from an EMBL/GenBank/DDBJ whole genome shotgun (WGS) entry which is preliminary data.</text>
</comment>
<dbReference type="AlphaFoldDB" id="A0A917VJI4"/>
<dbReference type="Pfam" id="PF14029">
    <property type="entry name" value="DUF4244"/>
    <property type="match status" value="1"/>
</dbReference>